<evidence type="ECO:0000256" key="1">
    <source>
        <dbReference type="SAM" id="MobiDB-lite"/>
    </source>
</evidence>
<evidence type="ECO:0000313" key="2">
    <source>
        <dbReference type="EMBL" id="VUC38269.1"/>
    </source>
</evidence>
<evidence type="ECO:0008006" key="4">
    <source>
        <dbReference type="Google" id="ProtNLM"/>
    </source>
</evidence>
<proteinExistence type="predicted"/>
<dbReference type="Proteomes" id="UP000766486">
    <property type="component" value="Unassembled WGS sequence"/>
</dbReference>
<sequence>MDFVVDPIAKFTNYPPAEPEYAESKPGRGSRGIPETIHAATPLTAAEPSVSLPADSQPLALSNLLESAESPSEFMPVHTTPFIPSASPFLPTSSHAVNFNLNTTDRNAERGKGKGKGKEISSQVLEAREMRRQQEIIRKNNIQTALNQMFQRDEALRHVEGKQQLAQTAAEAQNLPVGSEDQFLTPGKWQDRVQSQHQTENSASILDTLPLGQDVLQTLPPGQSSKNITYEEMKSWGEGVVGSDVLQETLLSLDCDAPIASTERVVELQ</sequence>
<keyword evidence="3" id="KW-1185">Reference proteome</keyword>
<gene>
    <name evidence="2" type="ORF">CLO192961_LOCUS496835</name>
</gene>
<reference evidence="2 3" key="1">
    <citation type="submission" date="2019-06" db="EMBL/GenBank/DDBJ databases">
        <authorList>
            <person name="Broberg M."/>
        </authorList>
    </citation>
    <scope>NUCLEOTIDE SEQUENCE [LARGE SCALE GENOMIC DNA]</scope>
</reference>
<organism evidence="2 3">
    <name type="scientific">Bionectria ochroleuca</name>
    <name type="common">Gliocladium roseum</name>
    <dbReference type="NCBI Taxonomy" id="29856"/>
    <lineage>
        <taxon>Eukaryota</taxon>
        <taxon>Fungi</taxon>
        <taxon>Dikarya</taxon>
        <taxon>Ascomycota</taxon>
        <taxon>Pezizomycotina</taxon>
        <taxon>Sordariomycetes</taxon>
        <taxon>Hypocreomycetidae</taxon>
        <taxon>Hypocreales</taxon>
        <taxon>Bionectriaceae</taxon>
        <taxon>Clonostachys</taxon>
    </lineage>
</organism>
<name>A0ABY6V3N3_BIOOC</name>
<accession>A0ABY6V3N3</accession>
<protein>
    <recommendedName>
        <fullName evidence="4">BZIP domain-containing protein</fullName>
    </recommendedName>
</protein>
<feature type="region of interest" description="Disordered" evidence="1">
    <location>
        <begin position="14"/>
        <end position="39"/>
    </location>
</feature>
<evidence type="ECO:0000313" key="3">
    <source>
        <dbReference type="Proteomes" id="UP000766486"/>
    </source>
</evidence>
<comment type="caution">
    <text evidence="2">The sequence shown here is derived from an EMBL/GenBank/DDBJ whole genome shotgun (WGS) entry which is preliminary data.</text>
</comment>
<dbReference type="EMBL" id="CABFNS010001144">
    <property type="protein sequence ID" value="VUC38269.1"/>
    <property type="molecule type" value="Genomic_DNA"/>
</dbReference>